<evidence type="ECO:0000313" key="1">
    <source>
        <dbReference type="EMBL" id="GAA4454024.1"/>
    </source>
</evidence>
<keyword evidence="2" id="KW-1185">Reference proteome</keyword>
<sequence>MVGLFGHVTSSYAQGPVTSCDGCNAKEVSISGARLIPPPTELNCTPGNPVSATLAVTVTANDNVKRYSIYLSATLKVGNTETVVDFCSPQSFSKSTEFYIPVTWTCGAEVEIGNVFLAWGVKKADNICAGGFTCNNIVKSKCAKSTQIISVAEPLVANFTSATACVGTTPSFSVTATATGGTKSPDGSYPSLVLDIAGTVFTATNFTGPFQAQTSIPLPPGSYPVSLTITDAAGVTDIETRTVVIGSCVEPLVADFTSSTFCIGTTQYLSLTATATGGTKTLAGAYPMGVLDAAGTTFTFTGFSGPLQATVAAPPGSYPVSFTVVDENGVTDVETKTVVVGTCPAPEPLVADFTSSTFCIGTTSYLSLTATTTGGTKTPADAYPTGILDAAGTTFTFTGYSGPLQATVATLPGTYPVSFTAVDANGITDVVTKTVVVGTCPTAGARVGVAENAARNKLTVSTYPNPHNGRVFLQINSPVDGIADIDWFTTSGSKVDALKVNVHKGVNEPVGYDVPGNNTQLIYRVNVGGSSTSGTIISGK</sequence>
<dbReference type="Proteomes" id="UP001501175">
    <property type="component" value="Unassembled WGS sequence"/>
</dbReference>
<dbReference type="EMBL" id="BAABHD010000023">
    <property type="protein sequence ID" value="GAA4454024.1"/>
    <property type="molecule type" value="Genomic_DNA"/>
</dbReference>
<evidence type="ECO:0008006" key="3">
    <source>
        <dbReference type="Google" id="ProtNLM"/>
    </source>
</evidence>
<name>A0ABP8MS97_9BACT</name>
<reference evidence="2" key="1">
    <citation type="journal article" date="2019" name="Int. J. Syst. Evol. Microbiol.">
        <title>The Global Catalogue of Microorganisms (GCM) 10K type strain sequencing project: providing services to taxonomists for standard genome sequencing and annotation.</title>
        <authorList>
            <consortium name="The Broad Institute Genomics Platform"/>
            <consortium name="The Broad Institute Genome Sequencing Center for Infectious Disease"/>
            <person name="Wu L."/>
            <person name="Ma J."/>
        </authorList>
    </citation>
    <scope>NUCLEOTIDE SEQUENCE [LARGE SCALE GENOMIC DNA]</scope>
    <source>
        <strain evidence="2">JCM 17927</strain>
    </source>
</reference>
<proteinExistence type="predicted"/>
<accession>A0ABP8MS97</accession>
<comment type="caution">
    <text evidence="1">The sequence shown here is derived from an EMBL/GenBank/DDBJ whole genome shotgun (WGS) entry which is preliminary data.</text>
</comment>
<organism evidence="1 2">
    <name type="scientific">Nibrella saemangeumensis</name>
    <dbReference type="NCBI Taxonomy" id="1084526"/>
    <lineage>
        <taxon>Bacteria</taxon>
        <taxon>Pseudomonadati</taxon>
        <taxon>Bacteroidota</taxon>
        <taxon>Cytophagia</taxon>
        <taxon>Cytophagales</taxon>
        <taxon>Spirosomataceae</taxon>
        <taxon>Nibrella</taxon>
    </lineage>
</organism>
<protein>
    <recommendedName>
        <fullName evidence="3">SprB repeat-containing protein</fullName>
    </recommendedName>
</protein>
<evidence type="ECO:0000313" key="2">
    <source>
        <dbReference type="Proteomes" id="UP001501175"/>
    </source>
</evidence>
<gene>
    <name evidence="1" type="ORF">GCM10023189_19970</name>
</gene>